<gene>
    <name evidence="1" type="ORF">CHARACLAT_031738</name>
</gene>
<protein>
    <submittedName>
        <fullName evidence="1">Uncharacterized protein</fullName>
    </submittedName>
</protein>
<comment type="caution">
    <text evidence="1">The sequence shown here is derived from an EMBL/GenBank/DDBJ whole genome shotgun (WGS) entry which is preliminary data.</text>
</comment>
<dbReference type="EMBL" id="JAHUTJ010013470">
    <property type="protein sequence ID" value="MED6269303.1"/>
    <property type="molecule type" value="Genomic_DNA"/>
</dbReference>
<reference evidence="1 2" key="1">
    <citation type="submission" date="2021-06" db="EMBL/GenBank/DDBJ databases">
        <authorList>
            <person name="Palmer J.M."/>
        </authorList>
    </citation>
    <scope>NUCLEOTIDE SEQUENCE [LARGE SCALE GENOMIC DNA]</scope>
    <source>
        <strain evidence="1 2">CL_MEX2019</strain>
        <tissue evidence="1">Muscle</tissue>
    </source>
</reference>
<name>A0ABU7D2B3_9TELE</name>
<feature type="non-terminal residue" evidence="1">
    <location>
        <position position="1"/>
    </location>
</feature>
<accession>A0ABU7D2B3</accession>
<dbReference type="Proteomes" id="UP001352852">
    <property type="component" value="Unassembled WGS sequence"/>
</dbReference>
<proteinExistence type="predicted"/>
<evidence type="ECO:0000313" key="1">
    <source>
        <dbReference type="EMBL" id="MED6269303.1"/>
    </source>
</evidence>
<sequence>PRISLDPLDRIIDSFLVLRALPVHPPTPCTNWRNLLTPTGERNLLTPHADLPTSASMVCSLIPGLNIITKNELIPEA</sequence>
<evidence type="ECO:0000313" key="2">
    <source>
        <dbReference type="Proteomes" id="UP001352852"/>
    </source>
</evidence>
<organism evidence="1 2">
    <name type="scientific">Characodon lateralis</name>
    <dbReference type="NCBI Taxonomy" id="208331"/>
    <lineage>
        <taxon>Eukaryota</taxon>
        <taxon>Metazoa</taxon>
        <taxon>Chordata</taxon>
        <taxon>Craniata</taxon>
        <taxon>Vertebrata</taxon>
        <taxon>Euteleostomi</taxon>
        <taxon>Actinopterygii</taxon>
        <taxon>Neopterygii</taxon>
        <taxon>Teleostei</taxon>
        <taxon>Neoteleostei</taxon>
        <taxon>Acanthomorphata</taxon>
        <taxon>Ovalentaria</taxon>
        <taxon>Atherinomorphae</taxon>
        <taxon>Cyprinodontiformes</taxon>
        <taxon>Goodeidae</taxon>
        <taxon>Characodon</taxon>
    </lineage>
</organism>
<keyword evidence="2" id="KW-1185">Reference proteome</keyword>